<dbReference type="GeneID" id="56509950"/>
<feature type="domain" description="NAD-dependent epimerase/dehydratase" evidence="5">
    <location>
        <begin position="27"/>
        <end position="263"/>
    </location>
</feature>
<name>A0AAV6EFD4_CAMHY</name>
<proteinExistence type="predicted"/>
<dbReference type="InterPro" id="IPR036291">
    <property type="entry name" value="NAD(P)-bd_dom_sf"/>
</dbReference>
<dbReference type="GO" id="GO:0070403">
    <property type="term" value="F:NAD+ binding"/>
    <property type="evidence" value="ECO:0007669"/>
    <property type="project" value="InterPro"/>
</dbReference>
<accession>A0AAV6EFD4</accession>
<evidence type="ECO:0000313" key="7">
    <source>
        <dbReference type="Proteomes" id="UP000423641"/>
    </source>
</evidence>
<dbReference type="InterPro" id="IPR044516">
    <property type="entry name" value="UXS-like"/>
</dbReference>
<dbReference type="AlphaFoldDB" id="A0AAV6EFD4"/>
<dbReference type="GO" id="GO:0042732">
    <property type="term" value="P:D-xylose metabolic process"/>
    <property type="evidence" value="ECO:0007669"/>
    <property type="project" value="InterPro"/>
</dbReference>
<dbReference type="Proteomes" id="UP000423641">
    <property type="component" value="Unassembled WGS sequence"/>
</dbReference>
<sequence>MLLYQFLNQYYSQISVLNLEELRDKTIFITGSNGLIGSNFVSYFYYLNKNFNFNIKIIAHSFSKPIWFLPKDDNITYLNSDLNNLKIDFKFDYLIHAATYGQPKKVLENRVGTILLNSASLIQLLEKSKEYNAKVLFLSSSSIYGEIDKEHLPTCESYFGYLNPFDSSSIYAQSKRVAETICKIYIDAGVRISIARIAIAYGPGFKLDDKRVMNEFITQAINHKRIVLLDQGRAYRQFNFITDAIEMCLNILINANNDVYNIAGLFENRSILDLANKIGNLINADVVLPDISDESISGQSVVNLDISKYINKFGKNSFISLDEGLELNIKWMKILKEKENEFTK</sequence>
<dbReference type="RefSeq" id="WP_112000729.1">
    <property type="nucleotide sequence ID" value="NZ_CP053828.1"/>
</dbReference>
<evidence type="ECO:0000313" key="6">
    <source>
        <dbReference type="EMBL" id="KAB0612169.1"/>
    </source>
</evidence>
<organism evidence="6 7">
    <name type="scientific">Campylobacter hyointestinalis subsp. lawsonii</name>
    <dbReference type="NCBI Taxonomy" id="91353"/>
    <lineage>
        <taxon>Bacteria</taxon>
        <taxon>Pseudomonadati</taxon>
        <taxon>Campylobacterota</taxon>
        <taxon>Epsilonproteobacteria</taxon>
        <taxon>Campylobacterales</taxon>
        <taxon>Campylobacteraceae</taxon>
        <taxon>Campylobacter</taxon>
    </lineage>
</organism>
<comment type="caution">
    <text evidence="6">The sequence shown here is derived from an EMBL/GenBank/DDBJ whole genome shotgun (WGS) entry which is preliminary data.</text>
</comment>
<protein>
    <submittedName>
        <fullName evidence="6">NAD-dependent epimerase/dehydratase family protein</fullName>
    </submittedName>
</protein>
<dbReference type="GO" id="GO:0005737">
    <property type="term" value="C:cytoplasm"/>
    <property type="evidence" value="ECO:0007669"/>
    <property type="project" value="TreeGrafter"/>
</dbReference>
<dbReference type="Gene3D" id="3.40.50.720">
    <property type="entry name" value="NAD(P)-binding Rossmann-like Domain"/>
    <property type="match status" value="1"/>
</dbReference>
<dbReference type="PANTHER" id="PTHR43078:SF6">
    <property type="entry name" value="UDP-GLUCURONIC ACID DECARBOXYLASE 1"/>
    <property type="match status" value="1"/>
</dbReference>
<reference evidence="6 7" key="1">
    <citation type="submission" date="2019-09" db="EMBL/GenBank/DDBJ databases">
        <title>Draft genome sequences of 48 bacterial type strains from the CCUG.</title>
        <authorList>
            <person name="Tunovic T."/>
            <person name="Pineiro-Iglesias B."/>
            <person name="Unosson C."/>
            <person name="Inganas E."/>
            <person name="Ohlen M."/>
            <person name="Cardew S."/>
            <person name="Jensie-Markopoulos S."/>
            <person name="Salva-Serra F."/>
            <person name="Jaen-Luchoro D."/>
            <person name="Karlsson R."/>
            <person name="Svensson-Stadler L."/>
            <person name="Chun J."/>
            <person name="Moore E."/>
        </authorList>
    </citation>
    <scope>NUCLEOTIDE SEQUENCE [LARGE SCALE GENOMIC DNA]</scope>
    <source>
        <strain evidence="6 7">CCUG 34538</strain>
    </source>
</reference>
<keyword evidence="2" id="KW-0210">Decarboxylase</keyword>
<dbReference type="PANTHER" id="PTHR43078">
    <property type="entry name" value="UDP-GLUCURONIC ACID DECARBOXYLASE-RELATED"/>
    <property type="match status" value="1"/>
</dbReference>
<dbReference type="EMBL" id="VZON01000006">
    <property type="protein sequence ID" value="KAB0612169.1"/>
    <property type="molecule type" value="Genomic_DNA"/>
</dbReference>
<evidence type="ECO:0000256" key="1">
    <source>
        <dbReference type="ARBA" id="ARBA00001911"/>
    </source>
</evidence>
<comment type="cofactor">
    <cofactor evidence="1">
        <name>NAD(+)</name>
        <dbReference type="ChEBI" id="CHEBI:57540"/>
    </cofactor>
</comment>
<evidence type="ECO:0000259" key="5">
    <source>
        <dbReference type="Pfam" id="PF01370"/>
    </source>
</evidence>
<evidence type="ECO:0000256" key="4">
    <source>
        <dbReference type="ARBA" id="ARBA00023239"/>
    </source>
</evidence>
<dbReference type="Pfam" id="PF01370">
    <property type="entry name" value="Epimerase"/>
    <property type="match status" value="1"/>
</dbReference>
<evidence type="ECO:0000256" key="2">
    <source>
        <dbReference type="ARBA" id="ARBA00022793"/>
    </source>
</evidence>
<dbReference type="GO" id="GO:0048040">
    <property type="term" value="F:UDP-glucuronate decarboxylase activity"/>
    <property type="evidence" value="ECO:0007669"/>
    <property type="project" value="TreeGrafter"/>
</dbReference>
<dbReference type="SUPFAM" id="SSF51735">
    <property type="entry name" value="NAD(P)-binding Rossmann-fold domains"/>
    <property type="match status" value="1"/>
</dbReference>
<keyword evidence="4" id="KW-0456">Lyase</keyword>
<gene>
    <name evidence="6" type="ORF">F7P66_07475</name>
</gene>
<dbReference type="InterPro" id="IPR001509">
    <property type="entry name" value="Epimerase_deHydtase"/>
</dbReference>
<evidence type="ECO:0000256" key="3">
    <source>
        <dbReference type="ARBA" id="ARBA00023027"/>
    </source>
</evidence>
<keyword evidence="3" id="KW-0520">NAD</keyword>